<evidence type="ECO:0000313" key="4">
    <source>
        <dbReference type="EMBL" id="EHN11217.1"/>
    </source>
</evidence>
<dbReference type="RefSeq" id="WP_007573953.1">
    <property type="nucleotide sequence ID" value="NZ_AGUD01000135.1"/>
</dbReference>
<dbReference type="PANTHER" id="PTHR30336:SF6">
    <property type="entry name" value="INTEGRAL MEMBRANE PROTEIN"/>
    <property type="match status" value="1"/>
</dbReference>
<dbReference type="GO" id="GO:0005886">
    <property type="term" value="C:plasma membrane"/>
    <property type="evidence" value="ECO:0007669"/>
    <property type="project" value="TreeGrafter"/>
</dbReference>
<dbReference type="Pfam" id="PF02698">
    <property type="entry name" value="DUF218"/>
    <property type="match status" value="1"/>
</dbReference>
<comment type="caution">
    <text evidence="4">The sequence shown here is derived from an EMBL/GenBank/DDBJ whole genome shotgun (WGS) entry which is preliminary data.</text>
</comment>
<dbReference type="PATRIC" id="fig|1097667.3.peg.1920"/>
<feature type="region of interest" description="Disordered" evidence="1">
    <location>
        <begin position="203"/>
        <end position="238"/>
    </location>
</feature>
<name>H0E550_9ACTN</name>
<dbReference type="InterPro" id="IPR051599">
    <property type="entry name" value="Cell_Envelope_Assoc"/>
</dbReference>
<evidence type="ECO:0000313" key="5">
    <source>
        <dbReference type="Proteomes" id="UP000005143"/>
    </source>
</evidence>
<dbReference type="PANTHER" id="PTHR30336">
    <property type="entry name" value="INNER MEMBRANE PROTEIN, PROBABLE PERMEASE"/>
    <property type="match status" value="1"/>
</dbReference>
<keyword evidence="2" id="KW-1133">Transmembrane helix</keyword>
<dbReference type="Proteomes" id="UP000005143">
    <property type="component" value="Unassembled WGS sequence"/>
</dbReference>
<keyword evidence="2" id="KW-0472">Membrane</keyword>
<gene>
    <name evidence="4" type="ORF">PAI11_19370</name>
</gene>
<sequence length="238" mass="25230">MRALCRLRPVRWLGTLVLLGIVLVAAANVYVLSEGDGATDDVRGVRHAQVAIVLGALVHPDGQMSGMLDDRVRRAEQLFRAGKVDRILVTGDHRAWRYDETGTMRTALLRAGIPPAAVFTDHAGVDTRASMVRARRVFAVRTAIVVTQGFHMARALYLARDAGIDAQGVTSDLHGYGAQAIRSDLREVLARVKAVGSVVLDSDVRGGPPHPITGDGRSSWGPSPPTGTTAPAASTTGG</sequence>
<dbReference type="EMBL" id="AGUD01000135">
    <property type="protein sequence ID" value="EHN11217.1"/>
    <property type="molecule type" value="Genomic_DNA"/>
</dbReference>
<dbReference type="OrthoDB" id="9782395at2"/>
<keyword evidence="2" id="KW-0812">Transmembrane</keyword>
<organism evidence="4 5">
    <name type="scientific">Patulibacter medicamentivorans</name>
    <dbReference type="NCBI Taxonomy" id="1097667"/>
    <lineage>
        <taxon>Bacteria</taxon>
        <taxon>Bacillati</taxon>
        <taxon>Actinomycetota</taxon>
        <taxon>Thermoleophilia</taxon>
        <taxon>Solirubrobacterales</taxon>
        <taxon>Patulibacteraceae</taxon>
        <taxon>Patulibacter</taxon>
    </lineage>
</organism>
<feature type="transmembrane region" description="Helical" evidence="2">
    <location>
        <begin position="12"/>
        <end position="32"/>
    </location>
</feature>
<dbReference type="InterPro" id="IPR003848">
    <property type="entry name" value="DUF218"/>
</dbReference>
<keyword evidence="5" id="KW-1185">Reference proteome</keyword>
<evidence type="ECO:0000259" key="3">
    <source>
        <dbReference type="Pfam" id="PF02698"/>
    </source>
</evidence>
<reference evidence="4 5" key="1">
    <citation type="journal article" date="2013" name="Biodegradation">
        <title>Quantitative proteomic analysis of ibuprofen-degrading Patulibacter sp. strain I11.</title>
        <authorList>
            <person name="Almeida B."/>
            <person name="Kjeldal H."/>
            <person name="Lolas I."/>
            <person name="Knudsen A.D."/>
            <person name="Carvalho G."/>
            <person name="Nielsen K.L."/>
            <person name="Barreto Crespo M.T."/>
            <person name="Stensballe A."/>
            <person name="Nielsen J.L."/>
        </authorList>
    </citation>
    <scope>NUCLEOTIDE SEQUENCE [LARGE SCALE GENOMIC DNA]</scope>
    <source>
        <strain evidence="4 5">I11</strain>
    </source>
</reference>
<dbReference type="AlphaFoldDB" id="H0E550"/>
<feature type="domain" description="DUF218" evidence="3">
    <location>
        <begin position="49"/>
        <end position="166"/>
    </location>
</feature>
<dbReference type="CDD" id="cd06259">
    <property type="entry name" value="YdcF-like"/>
    <property type="match status" value="1"/>
</dbReference>
<feature type="compositionally biased region" description="Low complexity" evidence="1">
    <location>
        <begin position="218"/>
        <end position="238"/>
    </location>
</feature>
<protein>
    <recommendedName>
        <fullName evidence="3">DUF218 domain-containing protein</fullName>
    </recommendedName>
</protein>
<proteinExistence type="predicted"/>
<accession>H0E550</accession>
<evidence type="ECO:0000256" key="2">
    <source>
        <dbReference type="SAM" id="Phobius"/>
    </source>
</evidence>
<evidence type="ECO:0000256" key="1">
    <source>
        <dbReference type="SAM" id="MobiDB-lite"/>
    </source>
</evidence>